<reference evidence="1 2" key="1">
    <citation type="submission" date="2020-03" db="EMBL/GenBank/DDBJ databases">
        <authorList>
            <person name="Zhu W."/>
        </authorList>
    </citation>
    <scope>NUCLEOTIDE SEQUENCE [LARGE SCALE GENOMIC DNA]</scope>
    <source>
        <strain evidence="1 2">323-1</strain>
    </source>
</reference>
<name>A0A6G8RSY1_9GAMM</name>
<gene>
    <name evidence="1" type="ORF">G8E00_03015</name>
</gene>
<dbReference type="InterPro" id="IPR046895">
    <property type="entry name" value="ABC-3C_MC8"/>
</dbReference>
<dbReference type="RefSeq" id="WP_067869457.1">
    <property type="nucleotide sequence ID" value="NZ_CP049801.1"/>
</dbReference>
<sequence>MSYVLPTKHTNPDQTAIYAATLMLKYLAKNRICNFNELKSFIEKNIEGGEFLFIPALSILFLLGKIKYHIKTDSIEFIDS</sequence>
<organism evidence="1 2">
    <name type="scientific">Acinetobacter shaoyimingii</name>
    <dbReference type="NCBI Taxonomy" id="2715164"/>
    <lineage>
        <taxon>Bacteria</taxon>
        <taxon>Pseudomonadati</taxon>
        <taxon>Pseudomonadota</taxon>
        <taxon>Gammaproteobacteria</taxon>
        <taxon>Moraxellales</taxon>
        <taxon>Moraxellaceae</taxon>
        <taxon>Acinetobacter</taxon>
    </lineage>
</organism>
<accession>A0A6G8RSY1</accession>
<evidence type="ECO:0000313" key="2">
    <source>
        <dbReference type="Proteomes" id="UP000502297"/>
    </source>
</evidence>
<dbReference type="KEGG" id="asha:G8E00_03015"/>
<dbReference type="EMBL" id="CP049801">
    <property type="protein sequence ID" value="QIO05014.1"/>
    <property type="molecule type" value="Genomic_DNA"/>
</dbReference>
<keyword evidence="2" id="KW-1185">Reference proteome</keyword>
<dbReference type="Proteomes" id="UP000502297">
    <property type="component" value="Chromosome"/>
</dbReference>
<proteinExistence type="predicted"/>
<dbReference type="Pfam" id="PF20295">
    <property type="entry name" value="MC8"/>
    <property type="match status" value="1"/>
</dbReference>
<evidence type="ECO:0000313" key="1">
    <source>
        <dbReference type="EMBL" id="QIO05014.1"/>
    </source>
</evidence>
<dbReference type="AlphaFoldDB" id="A0A6G8RSY1"/>
<protein>
    <submittedName>
        <fullName evidence="1">Uncharacterized protein</fullName>
    </submittedName>
</protein>